<protein>
    <submittedName>
        <fullName evidence="1">Uncharacterized protein</fullName>
    </submittedName>
</protein>
<gene>
    <name evidence="1" type="ORF">KB874_10680</name>
</gene>
<reference evidence="1" key="1">
    <citation type="submission" date="2021-04" db="EMBL/GenBank/DDBJ databases">
        <authorList>
            <person name="Yoon J."/>
        </authorList>
    </citation>
    <scope>NUCLEOTIDE SEQUENCE</scope>
    <source>
        <strain evidence="1">KMU-90</strain>
    </source>
</reference>
<dbReference type="EMBL" id="JAGTUU010000004">
    <property type="protein sequence ID" value="MBS0124600.1"/>
    <property type="molecule type" value="Genomic_DNA"/>
</dbReference>
<dbReference type="AlphaFoldDB" id="A0A8J7WBP4"/>
<dbReference type="Proteomes" id="UP000681356">
    <property type="component" value="Unassembled WGS sequence"/>
</dbReference>
<comment type="caution">
    <text evidence="1">The sequence shown here is derived from an EMBL/GenBank/DDBJ whole genome shotgun (WGS) entry which is preliminary data.</text>
</comment>
<evidence type="ECO:0000313" key="2">
    <source>
        <dbReference type="Proteomes" id="UP000681356"/>
    </source>
</evidence>
<evidence type="ECO:0000313" key="1">
    <source>
        <dbReference type="EMBL" id="MBS0124600.1"/>
    </source>
</evidence>
<sequence>MLTLSGAAAQVPTLLRHCIECAFYAYLFSKDKEWEALWWDREVDQNAKRKLRAGREGPLSAARNALGKEDKQLLDRVNSTIDMLIDYGAHPNIFQLVSASEDERGDDRLTYKTFLLGQDEERVRCFVKTGVTGIDVLSILDRIWPIRFGACRGHEIITEAAGQLGLYIQANRPFEKRQA</sequence>
<keyword evidence="2" id="KW-1185">Reference proteome</keyword>
<name>A0A8J7WBP4_9RHOB</name>
<accession>A0A8J7WBP4</accession>
<organism evidence="1 2">
    <name type="scientific">Thetidibacter halocola</name>
    <dbReference type="NCBI Taxonomy" id="2827239"/>
    <lineage>
        <taxon>Bacteria</taxon>
        <taxon>Pseudomonadati</taxon>
        <taxon>Pseudomonadota</taxon>
        <taxon>Alphaproteobacteria</taxon>
        <taxon>Rhodobacterales</taxon>
        <taxon>Roseobacteraceae</taxon>
        <taxon>Thetidibacter</taxon>
    </lineage>
</organism>
<proteinExistence type="predicted"/>